<dbReference type="Gene3D" id="3.40.1110.10">
    <property type="entry name" value="Calcium-transporting ATPase, cytoplasmic domain N"/>
    <property type="match status" value="1"/>
</dbReference>
<comment type="caution">
    <text evidence="1">The sequence shown here is derived from an EMBL/GenBank/DDBJ whole genome shotgun (WGS) entry which is preliminary data.</text>
</comment>
<keyword evidence="2" id="KW-1185">Reference proteome</keyword>
<dbReference type="STRING" id="59895.A0A118K6S1"/>
<feature type="non-terminal residue" evidence="1">
    <location>
        <position position="1"/>
    </location>
</feature>
<evidence type="ECO:0000313" key="1">
    <source>
        <dbReference type="EMBL" id="KVI11102.1"/>
    </source>
</evidence>
<sequence length="76" mass="8475">ILNLAHNKSDVERRVHIVIDKCAERGLRSLTVAYKAEPEPMVENLEAAEDQCVEVFTVAVEVPYPIIDLVSDEEGP</sequence>
<reference evidence="1 2" key="1">
    <citation type="journal article" date="2016" name="Sci. Rep.">
        <title>The genome sequence of the outbreeding globe artichoke constructed de novo incorporating a phase-aware low-pass sequencing strategy of F1 progeny.</title>
        <authorList>
            <person name="Scaglione D."/>
            <person name="Reyes-Chin-Wo S."/>
            <person name="Acquadro A."/>
            <person name="Froenicke L."/>
            <person name="Portis E."/>
            <person name="Beitel C."/>
            <person name="Tirone M."/>
            <person name="Mauro R."/>
            <person name="Lo Monaco A."/>
            <person name="Mauromicale G."/>
            <person name="Faccioli P."/>
            <person name="Cattivelli L."/>
            <person name="Rieseberg L."/>
            <person name="Michelmore R."/>
            <person name="Lanteri S."/>
        </authorList>
    </citation>
    <scope>NUCLEOTIDE SEQUENCE [LARGE SCALE GENOMIC DNA]</scope>
    <source>
        <strain evidence="1">2C</strain>
    </source>
</reference>
<dbReference type="Proteomes" id="UP000243975">
    <property type="component" value="Unassembled WGS sequence"/>
</dbReference>
<gene>
    <name evidence="1" type="ORF">Ccrd_010491</name>
</gene>
<proteinExistence type="predicted"/>
<dbReference type="AlphaFoldDB" id="A0A118K6S1"/>
<name>A0A118K6S1_CYNCS</name>
<dbReference type="GO" id="GO:0000166">
    <property type="term" value="F:nucleotide binding"/>
    <property type="evidence" value="ECO:0007669"/>
    <property type="project" value="InterPro"/>
</dbReference>
<dbReference type="InterPro" id="IPR023299">
    <property type="entry name" value="ATPase_P-typ_cyto_dom_N"/>
</dbReference>
<dbReference type="Gramene" id="KVI11102">
    <property type="protein sequence ID" value="KVI11102"/>
    <property type="gene ID" value="Ccrd_010491"/>
</dbReference>
<accession>A0A118K6S1</accession>
<organism evidence="1 2">
    <name type="scientific">Cynara cardunculus var. scolymus</name>
    <name type="common">Globe artichoke</name>
    <name type="synonym">Cynara scolymus</name>
    <dbReference type="NCBI Taxonomy" id="59895"/>
    <lineage>
        <taxon>Eukaryota</taxon>
        <taxon>Viridiplantae</taxon>
        <taxon>Streptophyta</taxon>
        <taxon>Embryophyta</taxon>
        <taxon>Tracheophyta</taxon>
        <taxon>Spermatophyta</taxon>
        <taxon>Magnoliopsida</taxon>
        <taxon>eudicotyledons</taxon>
        <taxon>Gunneridae</taxon>
        <taxon>Pentapetalae</taxon>
        <taxon>asterids</taxon>
        <taxon>campanulids</taxon>
        <taxon>Asterales</taxon>
        <taxon>Asteraceae</taxon>
        <taxon>Carduoideae</taxon>
        <taxon>Cardueae</taxon>
        <taxon>Carduinae</taxon>
        <taxon>Cynara</taxon>
    </lineage>
</organism>
<evidence type="ECO:0000313" key="2">
    <source>
        <dbReference type="Proteomes" id="UP000243975"/>
    </source>
</evidence>
<dbReference type="EMBL" id="LEKV01000914">
    <property type="protein sequence ID" value="KVI11102.1"/>
    <property type="molecule type" value="Genomic_DNA"/>
</dbReference>
<protein>
    <submittedName>
        <fullName evidence="1">P-type ATPase, cytoplasmic domain N</fullName>
    </submittedName>
</protein>